<dbReference type="AlphaFoldDB" id="A0A9W6XFZ2"/>
<gene>
    <name evidence="2" type="ORF">Pfra01_001063800</name>
</gene>
<evidence type="ECO:0000313" key="2">
    <source>
        <dbReference type="EMBL" id="GMF37701.1"/>
    </source>
</evidence>
<sequence>MMSRVTFSLFVVLLLVYHYTAEGSELTFWDGANFTGNAAQVRRTFMGQTCYNNYIAKASSITWKDLPTTGLFDGKSKIAFYSNPFCLGVTRAWFTTEKDFPADLALNKLKDTVRSFMLWQTSKAVRAYKY</sequence>
<reference evidence="2" key="1">
    <citation type="submission" date="2023-04" db="EMBL/GenBank/DDBJ databases">
        <title>Phytophthora fragariaefolia NBRC 109709.</title>
        <authorList>
            <person name="Ichikawa N."/>
            <person name="Sato H."/>
            <person name="Tonouchi N."/>
        </authorList>
    </citation>
    <scope>NUCLEOTIDE SEQUENCE</scope>
    <source>
        <strain evidence="2">NBRC 109709</strain>
    </source>
</reference>
<dbReference type="Proteomes" id="UP001165121">
    <property type="component" value="Unassembled WGS sequence"/>
</dbReference>
<organism evidence="2 3">
    <name type="scientific">Phytophthora fragariaefolia</name>
    <dbReference type="NCBI Taxonomy" id="1490495"/>
    <lineage>
        <taxon>Eukaryota</taxon>
        <taxon>Sar</taxon>
        <taxon>Stramenopiles</taxon>
        <taxon>Oomycota</taxon>
        <taxon>Peronosporomycetes</taxon>
        <taxon>Peronosporales</taxon>
        <taxon>Peronosporaceae</taxon>
        <taxon>Phytophthora</taxon>
    </lineage>
</organism>
<feature type="chain" id="PRO_5040834554" evidence="1">
    <location>
        <begin position="24"/>
        <end position="130"/>
    </location>
</feature>
<keyword evidence="1" id="KW-0732">Signal</keyword>
<keyword evidence="3" id="KW-1185">Reference proteome</keyword>
<comment type="caution">
    <text evidence="2">The sequence shown here is derived from an EMBL/GenBank/DDBJ whole genome shotgun (WGS) entry which is preliminary data.</text>
</comment>
<feature type="signal peptide" evidence="1">
    <location>
        <begin position="1"/>
        <end position="23"/>
    </location>
</feature>
<dbReference type="OrthoDB" id="88920at2759"/>
<protein>
    <submittedName>
        <fullName evidence="2">Unnamed protein product</fullName>
    </submittedName>
</protein>
<name>A0A9W6XFZ2_9STRA</name>
<evidence type="ECO:0000256" key="1">
    <source>
        <dbReference type="SAM" id="SignalP"/>
    </source>
</evidence>
<accession>A0A9W6XFZ2</accession>
<evidence type="ECO:0000313" key="3">
    <source>
        <dbReference type="Proteomes" id="UP001165121"/>
    </source>
</evidence>
<dbReference type="EMBL" id="BSXT01001034">
    <property type="protein sequence ID" value="GMF37701.1"/>
    <property type="molecule type" value="Genomic_DNA"/>
</dbReference>
<proteinExistence type="predicted"/>